<name>A0A840VA58_9BACT</name>
<dbReference type="GO" id="GO:0004674">
    <property type="term" value="F:protein serine/threonine kinase activity"/>
    <property type="evidence" value="ECO:0007669"/>
    <property type="project" value="UniProtKB-EC"/>
</dbReference>
<evidence type="ECO:0000259" key="4">
    <source>
        <dbReference type="Pfam" id="PF07804"/>
    </source>
</evidence>
<keyword evidence="7" id="KW-1185">Reference proteome</keyword>
<dbReference type="Proteomes" id="UP000557717">
    <property type="component" value="Unassembled WGS sequence"/>
</dbReference>
<proteinExistence type="inferred from homology"/>
<dbReference type="EC" id="2.7.11.1" evidence="6"/>
<dbReference type="PANTHER" id="PTHR37419:SF8">
    <property type="entry name" value="TOXIN YJJJ"/>
    <property type="match status" value="1"/>
</dbReference>
<organism evidence="6 7">
    <name type="scientific">Haloferula luteola</name>
    <dbReference type="NCBI Taxonomy" id="595692"/>
    <lineage>
        <taxon>Bacteria</taxon>
        <taxon>Pseudomonadati</taxon>
        <taxon>Verrucomicrobiota</taxon>
        <taxon>Verrucomicrobiia</taxon>
        <taxon>Verrucomicrobiales</taxon>
        <taxon>Verrucomicrobiaceae</taxon>
        <taxon>Haloferula</taxon>
    </lineage>
</organism>
<dbReference type="InterPro" id="IPR017508">
    <property type="entry name" value="HipA_N1"/>
</dbReference>
<evidence type="ECO:0000256" key="3">
    <source>
        <dbReference type="ARBA" id="ARBA00022777"/>
    </source>
</evidence>
<dbReference type="RefSeq" id="WP_184014631.1">
    <property type="nucleotide sequence ID" value="NZ_JACHFD010000001.1"/>
</dbReference>
<evidence type="ECO:0000256" key="2">
    <source>
        <dbReference type="ARBA" id="ARBA00022679"/>
    </source>
</evidence>
<accession>A0A840VA58</accession>
<comment type="similarity">
    <text evidence="1">Belongs to the HipA Ser/Thr kinase family.</text>
</comment>
<dbReference type="EMBL" id="JACHFD010000001">
    <property type="protein sequence ID" value="MBB5349801.1"/>
    <property type="molecule type" value="Genomic_DNA"/>
</dbReference>
<dbReference type="PANTHER" id="PTHR37419">
    <property type="entry name" value="SERINE/THREONINE-PROTEIN KINASE TOXIN HIPA"/>
    <property type="match status" value="1"/>
</dbReference>
<keyword evidence="3 6" id="KW-0418">Kinase</keyword>
<comment type="caution">
    <text evidence="6">The sequence shown here is derived from an EMBL/GenBank/DDBJ whole genome shotgun (WGS) entry which is preliminary data.</text>
</comment>
<reference evidence="6 7" key="1">
    <citation type="submission" date="2020-08" db="EMBL/GenBank/DDBJ databases">
        <title>Genomic Encyclopedia of Type Strains, Phase IV (KMG-IV): sequencing the most valuable type-strain genomes for metagenomic binning, comparative biology and taxonomic classification.</title>
        <authorList>
            <person name="Goeker M."/>
        </authorList>
    </citation>
    <scope>NUCLEOTIDE SEQUENCE [LARGE SCALE GENOMIC DNA]</scope>
    <source>
        <strain evidence="6 7">YC6886</strain>
    </source>
</reference>
<gene>
    <name evidence="6" type="ORF">HNR46_000022</name>
</gene>
<feature type="domain" description="HipA N-terminal subdomain 1" evidence="5">
    <location>
        <begin position="15"/>
        <end position="115"/>
    </location>
</feature>
<evidence type="ECO:0000259" key="5">
    <source>
        <dbReference type="Pfam" id="PF13657"/>
    </source>
</evidence>
<dbReference type="InterPro" id="IPR012893">
    <property type="entry name" value="HipA-like_C"/>
</dbReference>
<dbReference type="Pfam" id="PF13657">
    <property type="entry name" value="Couple_hipA"/>
    <property type="match status" value="1"/>
</dbReference>
<dbReference type="AlphaFoldDB" id="A0A840VA58"/>
<sequence>MRLDVRFLGCEDSPRIGSLADDARGRIYFQYAPEWRTRGIELSPLHLPLSQPGPISSPTPGFGPLFGLFEDSMPDWWGQRIMRRHFAAMNLPWDQVRPLEKLACQGAYSLGAIAYEPDLSPASFRDTLTTEVTELVAAARQLLEDDPAELLPALVRGGLSPGGAQPKALVAFDATLSRAVAGGGPIPEGFVPWLVKFQLDRDDPVGAEEHAVTQLAEAVGIRTPETRLFPTPDGRVHFLTRRFDRQPHHLPRHLHTFAGLTHTPVREGLDYQDLLGLTRELTGRESEVEEGFLRAAFNIAIANDDDHARNHAYLWNPDDGWRLSPAYDLTRTSYPLGSGFRAAGIDGRFSQLTLKEIRKLGKDQGVRRMEEKLGHLLDTLRRWPEFAEASGLPEHRAAMLGSEMPASRW</sequence>
<feature type="domain" description="HipA-like C-terminal" evidence="4">
    <location>
        <begin position="160"/>
        <end position="375"/>
    </location>
</feature>
<evidence type="ECO:0000256" key="1">
    <source>
        <dbReference type="ARBA" id="ARBA00010164"/>
    </source>
</evidence>
<evidence type="ECO:0000313" key="7">
    <source>
        <dbReference type="Proteomes" id="UP000557717"/>
    </source>
</evidence>
<dbReference type="GO" id="GO:0005829">
    <property type="term" value="C:cytosol"/>
    <property type="evidence" value="ECO:0007669"/>
    <property type="project" value="TreeGrafter"/>
</dbReference>
<dbReference type="InterPro" id="IPR052028">
    <property type="entry name" value="HipA_Ser/Thr_kinase"/>
</dbReference>
<protein>
    <submittedName>
        <fullName evidence="6">Serine/threonine-protein kinase HipA</fullName>
        <ecNumber evidence="6">2.7.11.1</ecNumber>
    </submittedName>
</protein>
<keyword evidence="2 6" id="KW-0808">Transferase</keyword>
<evidence type="ECO:0000313" key="6">
    <source>
        <dbReference type="EMBL" id="MBB5349801.1"/>
    </source>
</evidence>
<dbReference type="Pfam" id="PF07804">
    <property type="entry name" value="HipA_C"/>
    <property type="match status" value="1"/>
</dbReference>